<evidence type="ECO:0000256" key="2">
    <source>
        <dbReference type="ARBA" id="ARBA00008337"/>
    </source>
</evidence>
<dbReference type="PANTHER" id="PTHR14207:SF0">
    <property type="entry name" value="3-BETA-HYDROXYSTEROID-DELTA(8),DELTA(7)-ISOMERASE"/>
    <property type="match status" value="1"/>
</dbReference>
<dbReference type="GO" id="GO:0005783">
    <property type="term" value="C:endoplasmic reticulum"/>
    <property type="evidence" value="ECO:0007669"/>
    <property type="project" value="TreeGrafter"/>
</dbReference>
<gene>
    <name evidence="16" type="ORF">H4R26_004874</name>
</gene>
<evidence type="ECO:0000256" key="9">
    <source>
        <dbReference type="ARBA" id="ARBA00023136"/>
    </source>
</evidence>
<dbReference type="GO" id="GO:0016126">
    <property type="term" value="P:sterol biosynthetic process"/>
    <property type="evidence" value="ECO:0007669"/>
    <property type="project" value="UniProtKB-KW"/>
</dbReference>
<sequence length="238" mass="26337">MSGSANDLIQPVEAAAKLVLHPYYPQDAHLPHYVTSQLNMGEALLTVGGAVVVLALISGLLIGRSRAKLATKDKLTVVWMLVCAGIHMVLEGYFSFNHSTLAGKQTLLADLWREYAHSDSRYLTSDPFTVIMEGITAVFDGSFAAVTVYGILTDSPIRHAAQLMTSLAQLYGTILYLGTNFMEGFRYTNPDPVYFYGYFVLMNLPWFIIPTILIVDSCKSIYRGMHIAQRAMSVKKVE</sequence>
<reference evidence="16" key="1">
    <citation type="submission" date="2022-07" db="EMBL/GenBank/DDBJ databases">
        <title>Phylogenomic reconstructions and comparative analyses of Kickxellomycotina fungi.</title>
        <authorList>
            <person name="Reynolds N.K."/>
            <person name="Stajich J.E."/>
            <person name="Barry K."/>
            <person name="Grigoriev I.V."/>
            <person name="Crous P."/>
            <person name="Smith M.E."/>
        </authorList>
    </citation>
    <scope>NUCLEOTIDE SEQUENCE</scope>
    <source>
        <strain evidence="16">IMI 214461</strain>
    </source>
</reference>
<keyword evidence="3" id="KW-0444">Lipid biosynthesis</keyword>
<evidence type="ECO:0000256" key="3">
    <source>
        <dbReference type="ARBA" id="ARBA00022516"/>
    </source>
</evidence>
<dbReference type="AlphaFoldDB" id="A0A9W8BE11"/>
<evidence type="ECO:0000256" key="14">
    <source>
        <dbReference type="SAM" id="Phobius"/>
    </source>
</evidence>
<feature type="transmembrane region" description="Helical" evidence="14">
    <location>
        <begin position="128"/>
        <end position="151"/>
    </location>
</feature>
<dbReference type="PROSITE" id="PS51751">
    <property type="entry name" value="EXPERA"/>
    <property type="match status" value="1"/>
</dbReference>
<evidence type="ECO:0000256" key="12">
    <source>
        <dbReference type="ARBA" id="ARBA00023235"/>
    </source>
</evidence>
<keyword evidence="6 13" id="KW-1133">Transmembrane helix</keyword>
<evidence type="ECO:0000313" key="17">
    <source>
        <dbReference type="Proteomes" id="UP001150907"/>
    </source>
</evidence>
<dbReference type="GO" id="GO:0016020">
    <property type="term" value="C:membrane"/>
    <property type="evidence" value="ECO:0007669"/>
    <property type="project" value="UniProtKB-SubCell"/>
</dbReference>
<dbReference type="GO" id="GO:0004769">
    <property type="term" value="F:steroid Delta-isomerase activity"/>
    <property type="evidence" value="ECO:0007669"/>
    <property type="project" value="TreeGrafter"/>
</dbReference>
<keyword evidence="4 13" id="KW-0812">Transmembrane</keyword>
<evidence type="ECO:0000256" key="10">
    <source>
        <dbReference type="ARBA" id="ARBA00023166"/>
    </source>
</evidence>
<dbReference type="GO" id="GO:0047750">
    <property type="term" value="F:cholestenol delta-isomerase activity"/>
    <property type="evidence" value="ECO:0007669"/>
    <property type="project" value="InterPro"/>
</dbReference>
<dbReference type="Pfam" id="PF05241">
    <property type="entry name" value="EBP"/>
    <property type="match status" value="1"/>
</dbReference>
<evidence type="ECO:0000256" key="6">
    <source>
        <dbReference type="ARBA" id="ARBA00022989"/>
    </source>
</evidence>
<keyword evidence="17" id="KW-1185">Reference proteome</keyword>
<name>A0A9W8BE11_9FUNG</name>
<accession>A0A9W8BE11</accession>
<organism evidence="16 17">
    <name type="scientific">Coemansia thaxteri</name>
    <dbReference type="NCBI Taxonomy" id="2663907"/>
    <lineage>
        <taxon>Eukaryota</taxon>
        <taxon>Fungi</taxon>
        <taxon>Fungi incertae sedis</taxon>
        <taxon>Zoopagomycota</taxon>
        <taxon>Kickxellomycotina</taxon>
        <taxon>Kickxellomycetes</taxon>
        <taxon>Kickxellales</taxon>
        <taxon>Kickxellaceae</taxon>
        <taxon>Coemansia</taxon>
    </lineage>
</organism>
<dbReference type="Proteomes" id="UP001150907">
    <property type="component" value="Unassembled WGS sequence"/>
</dbReference>
<evidence type="ECO:0000256" key="5">
    <source>
        <dbReference type="ARBA" id="ARBA00022955"/>
    </source>
</evidence>
<dbReference type="OrthoDB" id="58557at2759"/>
<keyword evidence="11" id="KW-0753">Steroid metabolism</keyword>
<dbReference type="EMBL" id="JANBQF010000623">
    <property type="protein sequence ID" value="KAJ1999883.1"/>
    <property type="molecule type" value="Genomic_DNA"/>
</dbReference>
<evidence type="ECO:0000256" key="11">
    <source>
        <dbReference type="ARBA" id="ARBA00023221"/>
    </source>
</evidence>
<keyword evidence="12" id="KW-0413">Isomerase</keyword>
<evidence type="ECO:0000313" key="16">
    <source>
        <dbReference type="EMBL" id="KAJ1999883.1"/>
    </source>
</evidence>
<feature type="transmembrane region" description="Helical" evidence="14">
    <location>
        <begin position="43"/>
        <end position="63"/>
    </location>
</feature>
<feature type="domain" description="EXPERA" evidence="15">
    <location>
        <begin position="72"/>
        <end position="214"/>
    </location>
</feature>
<keyword evidence="8" id="KW-0443">Lipid metabolism</keyword>
<evidence type="ECO:0000256" key="13">
    <source>
        <dbReference type="PROSITE-ProRule" id="PRU01087"/>
    </source>
</evidence>
<feature type="transmembrane region" description="Helical" evidence="14">
    <location>
        <begin position="163"/>
        <end position="182"/>
    </location>
</feature>
<proteinExistence type="inferred from homology"/>
<evidence type="ECO:0000256" key="1">
    <source>
        <dbReference type="ARBA" id="ARBA00004141"/>
    </source>
</evidence>
<feature type="transmembrane region" description="Helical" evidence="14">
    <location>
        <begin position="194"/>
        <end position="215"/>
    </location>
</feature>
<comment type="similarity">
    <text evidence="2">Belongs to the EBP family.</text>
</comment>
<keyword evidence="5" id="KW-0752">Steroid biosynthesis</keyword>
<keyword evidence="7" id="KW-0756">Sterol biosynthesis</keyword>
<keyword evidence="10" id="KW-1207">Sterol metabolism</keyword>
<dbReference type="InterPro" id="IPR033118">
    <property type="entry name" value="EXPERA"/>
</dbReference>
<dbReference type="GO" id="GO:0000247">
    <property type="term" value="F:C-8 sterol isomerase activity"/>
    <property type="evidence" value="ECO:0007669"/>
    <property type="project" value="TreeGrafter"/>
</dbReference>
<dbReference type="PANTHER" id="PTHR14207">
    <property type="entry name" value="STEROL ISOMERASE"/>
    <property type="match status" value="1"/>
</dbReference>
<evidence type="ECO:0000256" key="4">
    <source>
        <dbReference type="ARBA" id="ARBA00022692"/>
    </source>
</evidence>
<evidence type="ECO:0000259" key="15">
    <source>
        <dbReference type="PROSITE" id="PS51751"/>
    </source>
</evidence>
<keyword evidence="9 13" id="KW-0472">Membrane</keyword>
<dbReference type="InterPro" id="IPR007905">
    <property type="entry name" value="EBP"/>
</dbReference>
<evidence type="ECO:0000256" key="7">
    <source>
        <dbReference type="ARBA" id="ARBA00023011"/>
    </source>
</evidence>
<feature type="transmembrane region" description="Helical" evidence="14">
    <location>
        <begin position="75"/>
        <end position="96"/>
    </location>
</feature>
<comment type="subcellular location">
    <subcellularLocation>
        <location evidence="1">Membrane</location>
        <topology evidence="1">Multi-pass membrane protein</topology>
    </subcellularLocation>
</comment>
<comment type="caution">
    <text evidence="16">The sequence shown here is derived from an EMBL/GenBank/DDBJ whole genome shotgun (WGS) entry which is preliminary data.</text>
</comment>
<protein>
    <recommendedName>
        <fullName evidence="15">EXPERA domain-containing protein</fullName>
    </recommendedName>
</protein>
<evidence type="ECO:0000256" key="8">
    <source>
        <dbReference type="ARBA" id="ARBA00023098"/>
    </source>
</evidence>